<dbReference type="PANTHER" id="PTHR30160:SF7">
    <property type="entry name" value="ADP-HEPTOSE--LPS HEPTOSYLTRANSFERASE 2"/>
    <property type="match status" value="1"/>
</dbReference>
<dbReference type="KEGG" id="pacr:FXN63_17590"/>
<keyword evidence="1" id="KW-0328">Glycosyltransferase</keyword>
<sequence>MSMPSSVYVRLPNWVGDACMCLPALALLQDAGLPLVLCGKPWARDLFAGLAPAAVLPVGQGFRADLKHLRSRPTRGTRGLLFTNSFSSALTMGLAHVPAAGFRGDGRSLLLRWPVSRPALTHEVEFFYYLARQALARWGADISAFPESPPPRLHLPLTTGNYGAATQALTLAGIDGPIVLLSPTATGLHHGQPKAWPHFEALARALNAAGHCTVICPPPNEMAIAQAAVPSAKVLPSLPLGGFAALAQRASLVICNDSGTSHLAASVGARQITLFGVTRRERTGPWSPDAVCLGSHDAWPDVVTVVEQAMQMLAMPAPAEQASAS</sequence>
<dbReference type="PANTHER" id="PTHR30160">
    <property type="entry name" value="TETRAACYLDISACCHARIDE 4'-KINASE-RELATED"/>
    <property type="match status" value="1"/>
</dbReference>
<dbReference type="RefSeq" id="WP_148816495.1">
    <property type="nucleotide sequence ID" value="NZ_CP043046.1"/>
</dbReference>
<dbReference type="Gene3D" id="3.40.50.2000">
    <property type="entry name" value="Glycogen Phosphorylase B"/>
    <property type="match status" value="2"/>
</dbReference>
<protein>
    <submittedName>
        <fullName evidence="3">Heptosyltransferase</fullName>
    </submittedName>
</protein>
<accession>A0A5C0AYF7</accession>
<dbReference type="EMBL" id="CP043046">
    <property type="protein sequence ID" value="QEI07448.1"/>
    <property type="molecule type" value="Genomic_DNA"/>
</dbReference>
<dbReference type="CDD" id="cd03789">
    <property type="entry name" value="GT9_LPS_heptosyltransferase"/>
    <property type="match status" value="1"/>
</dbReference>
<dbReference type="InterPro" id="IPR051199">
    <property type="entry name" value="LPS_LOS_Heptosyltrfase"/>
</dbReference>
<dbReference type="SUPFAM" id="SSF53756">
    <property type="entry name" value="UDP-Glycosyltransferase/glycogen phosphorylase"/>
    <property type="match status" value="1"/>
</dbReference>
<keyword evidence="4" id="KW-1185">Reference proteome</keyword>
<organism evidence="3 4">
    <name type="scientific">Pigmentiphaga aceris</name>
    <dbReference type="NCBI Taxonomy" id="1940612"/>
    <lineage>
        <taxon>Bacteria</taxon>
        <taxon>Pseudomonadati</taxon>
        <taxon>Pseudomonadota</taxon>
        <taxon>Betaproteobacteria</taxon>
        <taxon>Burkholderiales</taxon>
        <taxon>Alcaligenaceae</taxon>
        <taxon>Pigmentiphaga</taxon>
    </lineage>
</organism>
<dbReference type="OrthoDB" id="9797795at2"/>
<reference evidence="3 4" key="1">
    <citation type="submission" date="2019-08" db="EMBL/GenBank/DDBJ databases">
        <title>Amphibian skin-associated Pigmentiphaga: genome sequence and occurrence across geography and hosts.</title>
        <authorList>
            <person name="Bletz M.C."/>
            <person name="Bunk B."/>
            <person name="Sproeer C."/>
            <person name="Biwer P."/>
            <person name="Reiter S."/>
            <person name="Rabemananjara F.C.E."/>
            <person name="Schulz S."/>
            <person name="Overmann J."/>
            <person name="Vences M."/>
        </authorList>
    </citation>
    <scope>NUCLEOTIDE SEQUENCE [LARGE SCALE GENOMIC DNA]</scope>
    <source>
        <strain evidence="3 4">Mada1488</strain>
    </source>
</reference>
<dbReference type="AlphaFoldDB" id="A0A5C0AYF7"/>
<dbReference type="Proteomes" id="UP000325161">
    <property type="component" value="Chromosome"/>
</dbReference>
<dbReference type="GO" id="GO:0008713">
    <property type="term" value="F:ADP-heptose-lipopolysaccharide heptosyltransferase activity"/>
    <property type="evidence" value="ECO:0007669"/>
    <property type="project" value="TreeGrafter"/>
</dbReference>
<dbReference type="InterPro" id="IPR002201">
    <property type="entry name" value="Glyco_trans_9"/>
</dbReference>
<proteinExistence type="predicted"/>
<evidence type="ECO:0000313" key="3">
    <source>
        <dbReference type="EMBL" id="QEI07448.1"/>
    </source>
</evidence>
<dbReference type="Pfam" id="PF01075">
    <property type="entry name" value="Glyco_transf_9"/>
    <property type="match status" value="1"/>
</dbReference>
<dbReference type="GO" id="GO:0005829">
    <property type="term" value="C:cytosol"/>
    <property type="evidence" value="ECO:0007669"/>
    <property type="project" value="TreeGrafter"/>
</dbReference>
<name>A0A5C0AYF7_9BURK</name>
<evidence type="ECO:0000313" key="4">
    <source>
        <dbReference type="Proteomes" id="UP000325161"/>
    </source>
</evidence>
<evidence type="ECO:0000256" key="2">
    <source>
        <dbReference type="ARBA" id="ARBA00022679"/>
    </source>
</evidence>
<keyword evidence="2 3" id="KW-0808">Transferase</keyword>
<evidence type="ECO:0000256" key="1">
    <source>
        <dbReference type="ARBA" id="ARBA00022676"/>
    </source>
</evidence>
<gene>
    <name evidence="3" type="ORF">FXN63_17590</name>
</gene>
<dbReference type="GO" id="GO:0009244">
    <property type="term" value="P:lipopolysaccharide core region biosynthetic process"/>
    <property type="evidence" value="ECO:0007669"/>
    <property type="project" value="TreeGrafter"/>
</dbReference>